<keyword evidence="12" id="KW-1185">Reference proteome</keyword>
<keyword evidence="9" id="KW-0812">Transmembrane</keyword>
<dbReference type="GO" id="GO:0009245">
    <property type="term" value="P:lipid A biosynthetic process"/>
    <property type="evidence" value="ECO:0007669"/>
    <property type="project" value="TreeGrafter"/>
</dbReference>
<evidence type="ECO:0000256" key="5">
    <source>
        <dbReference type="ARBA" id="ARBA00031445"/>
    </source>
</evidence>
<feature type="site" description="Transition state stabilizer" evidence="8">
    <location>
        <position position="212"/>
    </location>
</feature>
<gene>
    <name evidence="11" type="primary">waaA</name>
    <name evidence="11" type="ORF">HMPREF9444_01094</name>
</gene>
<feature type="active site" description="Proton acceptor" evidence="7">
    <location>
        <position position="65"/>
    </location>
</feature>
<dbReference type="OrthoDB" id="9789797at2"/>
<sequence length="428" mass="47760">MSLKSSLILCAYKTATALIAPFGAMFLAYKKRRDPPYGMRIFELLGFYNVSFRRSIWFHTVSVGEINAAAPLIKAFVKNHPKLNVVVTTTTTTGAAQVKKIPGVTHLFAPLDSPIALRGFTNAVKPSHLFIMETELWPNLLDEAHKKNIKLIVFNARMPEKTCVKYEKHLPLIKDLISSKLDEVICQTKDDAKRFIRIGVPENKVSISGSLKYDLKPNEALFFDVKTGIKHNFKDKFVLCAFSTHEGEESILIDAYIQIRSKHPNLRFIIVPRHPQDTAAAIKCLKEKSLSYALRSSFNQNLSAWGDEILIGDTMGEMELYLGLSDAAFAGGSFVDIGGHNPLEPAFFALPVITGPIYYNFKDLFETLFDSEGAILVHNKEDLISAISSLMENPDRLKRVGLNAMAVQQQGRGALDKTLKAIETNLVR</sequence>
<name>E8LK57_SUCHY</name>
<evidence type="ECO:0000256" key="9">
    <source>
        <dbReference type="RuleBase" id="RU365103"/>
    </source>
</evidence>
<organism evidence="11 12">
    <name type="scientific">Succinatimonas hippei (strain DSM 22608 / JCM 16073 / KCTC 15190 / YIT 12066)</name>
    <dbReference type="NCBI Taxonomy" id="762983"/>
    <lineage>
        <taxon>Bacteria</taxon>
        <taxon>Pseudomonadati</taxon>
        <taxon>Pseudomonadota</taxon>
        <taxon>Gammaproteobacteria</taxon>
        <taxon>Aeromonadales</taxon>
        <taxon>Succinivibrionaceae</taxon>
        <taxon>Succinatimonas</taxon>
    </lineage>
</organism>
<evidence type="ECO:0000256" key="3">
    <source>
        <dbReference type="ARBA" id="ARBA00019077"/>
    </source>
</evidence>
<evidence type="ECO:0000313" key="11">
    <source>
        <dbReference type="EMBL" id="EFY07054.1"/>
    </source>
</evidence>
<feature type="transmembrane region" description="Helical" evidence="9">
    <location>
        <begin position="6"/>
        <end position="29"/>
    </location>
</feature>
<evidence type="ECO:0000259" key="10">
    <source>
        <dbReference type="Pfam" id="PF04413"/>
    </source>
</evidence>
<comment type="similarity">
    <text evidence="9">Belongs to the glycosyltransferase group 1 family.</text>
</comment>
<comment type="function">
    <text evidence="9">Involved in lipopolysaccharide (LPS) biosynthesis. Catalyzes the transfer of 3-deoxy-D-manno-octulosonate (Kdo) residue(s) from CMP-Kdo to lipid IV(A), the tetraacyldisaccharide-1,4'-bisphosphate precursor of lipid A.</text>
</comment>
<dbReference type="PANTHER" id="PTHR42755">
    <property type="entry name" value="3-DEOXY-MANNO-OCTULOSONATE CYTIDYLYLTRANSFERASE"/>
    <property type="match status" value="1"/>
</dbReference>
<keyword evidence="9" id="KW-0448">Lipopolysaccharide biosynthesis</keyword>
<dbReference type="eggNOG" id="COG1519">
    <property type="taxonomic scope" value="Bacteria"/>
</dbReference>
<dbReference type="STRING" id="762983.HMPREF9444_01094"/>
<dbReference type="UniPathway" id="UPA00958"/>
<accession>E8LK57</accession>
<dbReference type="EC" id="2.4.99.12" evidence="2 9"/>
<proteinExistence type="inferred from homology"/>
<dbReference type="PANTHER" id="PTHR42755:SF1">
    <property type="entry name" value="3-DEOXY-D-MANNO-OCTULOSONIC ACID TRANSFERASE, MITOCHONDRIAL-RELATED"/>
    <property type="match status" value="1"/>
</dbReference>
<evidence type="ECO:0000256" key="7">
    <source>
        <dbReference type="PIRSR" id="PIRSR639901-1"/>
    </source>
</evidence>
<dbReference type="GO" id="GO:0043842">
    <property type="term" value="F:Kdo transferase activity"/>
    <property type="evidence" value="ECO:0007669"/>
    <property type="project" value="UniProtKB-EC"/>
</dbReference>
<evidence type="ECO:0000256" key="6">
    <source>
        <dbReference type="ARBA" id="ARBA00049183"/>
    </source>
</evidence>
<dbReference type="InterPro" id="IPR039901">
    <property type="entry name" value="Kdotransferase"/>
</dbReference>
<evidence type="ECO:0000256" key="8">
    <source>
        <dbReference type="PIRSR" id="PIRSR639901-2"/>
    </source>
</evidence>
<dbReference type="EMBL" id="AEVO01000052">
    <property type="protein sequence ID" value="EFY07054.1"/>
    <property type="molecule type" value="Genomic_DNA"/>
</dbReference>
<feature type="domain" description="3-deoxy-D-manno-octulosonic-acid transferase N-terminal" evidence="10">
    <location>
        <begin position="41"/>
        <end position="214"/>
    </location>
</feature>
<comment type="catalytic activity">
    <reaction evidence="6 9">
        <text>lipid IVA (E. coli) + CMP-3-deoxy-beta-D-manno-octulosonate = alpha-Kdo-(2-&gt;6)-lipid IVA (E. coli) + CMP + H(+)</text>
        <dbReference type="Rhea" id="RHEA:28066"/>
        <dbReference type="ChEBI" id="CHEBI:15378"/>
        <dbReference type="ChEBI" id="CHEBI:58603"/>
        <dbReference type="ChEBI" id="CHEBI:60364"/>
        <dbReference type="ChEBI" id="CHEBI:60377"/>
        <dbReference type="ChEBI" id="CHEBI:85987"/>
        <dbReference type="EC" id="2.4.99.12"/>
    </reaction>
</comment>
<keyword evidence="4 9" id="KW-0808">Transferase</keyword>
<dbReference type="GO" id="GO:0009244">
    <property type="term" value="P:lipopolysaccharide core region biosynthetic process"/>
    <property type="evidence" value="ECO:0007669"/>
    <property type="project" value="UniProtKB-UniRule"/>
</dbReference>
<feature type="site" description="Transition state stabilizer" evidence="8">
    <location>
        <position position="133"/>
    </location>
</feature>
<dbReference type="Gene3D" id="3.40.50.2000">
    <property type="entry name" value="Glycogen Phosphorylase B"/>
    <property type="match status" value="1"/>
</dbReference>
<reference evidence="11 12" key="1">
    <citation type="submission" date="2011-01" db="EMBL/GenBank/DDBJ databases">
        <authorList>
            <person name="Weinstock G."/>
            <person name="Sodergren E."/>
            <person name="Clifton S."/>
            <person name="Fulton L."/>
            <person name="Fulton B."/>
            <person name="Courtney L."/>
            <person name="Fronick C."/>
            <person name="Harrison M."/>
            <person name="Strong C."/>
            <person name="Farmer C."/>
            <person name="Delahaunty K."/>
            <person name="Markovic C."/>
            <person name="Hall O."/>
            <person name="Minx P."/>
            <person name="Tomlinson C."/>
            <person name="Mitreva M."/>
            <person name="Hou S."/>
            <person name="Chen J."/>
            <person name="Wollam A."/>
            <person name="Pepin K.H."/>
            <person name="Johnson M."/>
            <person name="Bhonagiri V."/>
            <person name="Zhang X."/>
            <person name="Suruliraj S."/>
            <person name="Warren W."/>
            <person name="Chinwalla A."/>
            <person name="Mardis E.R."/>
            <person name="Wilson R.K."/>
        </authorList>
    </citation>
    <scope>NUCLEOTIDE SEQUENCE [LARGE SCALE GENOMIC DNA]</scope>
    <source>
        <strain evidence="12">DSM 22608 / JCM 16073 / KCTC 15190 / YIT 12066</strain>
    </source>
</reference>
<dbReference type="SUPFAM" id="SSF53756">
    <property type="entry name" value="UDP-Glycosyltransferase/glycogen phosphorylase"/>
    <property type="match status" value="1"/>
</dbReference>
<keyword evidence="9" id="KW-0472">Membrane</keyword>
<comment type="subcellular location">
    <subcellularLocation>
        <location evidence="9">Cell membrane</location>
    </subcellularLocation>
</comment>
<evidence type="ECO:0000256" key="2">
    <source>
        <dbReference type="ARBA" id="ARBA00012621"/>
    </source>
</evidence>
<evidence type="ECO:0000256" key="4">
    <source>
        <dbReference type="ARBA" id="ARBA00022679"/>
    </source>
</evidence>
<dbReference type="HOGENOM" id="CLU_036146_2_0_6"/>
<protein>
    <recommendedName>
        <fullName evidence="3 9">3-deoxy-D-manno-octulosonic acid transferase</fullName>
        <shortName evidence="9">Kdo transferase</shortName>
        <ecNumber evidence="2 9">2.4.99.12</ecNumber>
    </recommendedName>
    <alternativeName>
        <fullName evidence="5 9">Lipid IV(A) 3-deoxy-D-manno-octulosonic acid transferase</fullName>
    </alternativeName>
</protein>
<evidence type="ECO:0000313" key="12">
    <source>
        <dbReference type="Proteomes" id="UP000018458"/>
    </source>
</evidence>
<dbReference type="RefSeq" id="WP_009143295.1">
    <property type="nucleotide sequence ID" value="NZ_GL830989.1"/>
</dbReference>
<comment type="pathway">
    <text evidence="1 9">Bacterial outer membrane biogenesis; LPS core biosynthesis.</text>
</comment>
<keyword evidence="9" id="KW-1003">Cell membrane</keyword>
<evidence type="ECO:0000256" key="1">
    <source>
        <dbReference type="ARBA" id="ARBA00004713"/>
    </source>
</evidence>
<dbReference type="AlphaFoldDB" id="E8LK57"/>
<dbReference type="Pfam" id="PF04413">
    <property type="entry name" value="Glycos_transf_N"/>
    <property type="match status" value="1"/>
</dbReference>
<dbReference type="InterPro" id="IPR038107">
    <property type="entry name" value="Glycos_transf_N_sf"/>
</dbReference>
<dbReference type="InterPro" id="IPR007507">
    <property type="entry name" value="Glycos_transf_N"/>
</dbReference>
<dbReference type="GO" id="GO:0005886">
    <property type="term" value="C:plasma membrane"/>
    <property type="evidence" value="ECO:0007669"/>
    <property type="project" value="UniProtKB-SubCell"/>
</dbReference>
<keyword evidence="9" id="KW-1133">Transmembrane helix</keyword>
<comment type="caution">
    <text evidence="11">The sequence shown here is derived from an EMBL/GenBank/DDBJ whole genome shotgun (WGS) entry which is preliminary data.</text>
</comment>
<dbReference type="Gene3D" id="3.40.50.11720">
    <property type="entry name" value="3-Deoxy-D-manno-octulosonic-acid transferase, N-terminal domain"/>
    <property type="match status" value="1"/>
</dbReference>
<dbReference type="Proteomes" id="UP000018458">
    <property type="component" value="Unassembled WGS sequence"/>
</dbReference>